<evidence type="ECO:0000313" key="2">
    <source>
        <dbReference type="Proteomes" id="UP000177967"/>
    </source>
</evidence>
<accession>A0A1G1V0X3</accession>
<gene>
    <name evidence="1" type="ORF">A2782_00965</name>
</gene>
<proteinExistence type="predicted"/>
<organism evidence="1 2">
    <name type="scientific">Candidatus Blackburnbacteria bacterium RIFCSPHIGHO2_01_FULL_43_15b</name>
    <dbReference type="NCBI Taxonomy" id="1797513"/>
    <lineage>
        <taxon>Bacteria</taxon>
        <taxon>Candidatus Blackburniibacteriota</taxon>
    </lineage>
</organism>
<reference evidence="1 2" key="1">
    <citation type="journal article" date="2016" name="Nat. Commun.">
        <title>Thousands of microbial genomes shed light on interconnected biogeochemical processes in an aquifer system.</title>
        <authorList>
            <person name="Anantharaman K."/>
            <person name="Brown C.T."/>
            <person name="Hug L.A."/>
            <person name="Sharon I."/>
            <person name="Castelle C.J."/>
            <person name="Probst A.J."/>
            <person name="Thomas B.C."/>
            <person name="Singh A."/>
            <person name="Wilkins M.J."/>
            <person name="Karaoz U."/>
            <person name="Brodie E.L."/>
            <person name="Williams K.H."/>
            <person name="Hubbard S.S."/>
            <person name="Banfield J.F."/>
        </authorList>
    </citation>
    <scope>NUCLEOTIDE SEQUENCE [LARGE SCALE GENOMIC DNA]</scope>
</reference>
<dbReference type="AlphaFoldDB" id="A0A1G1V0X3"/>
<dbReference type="InterPro" id="IPR025354">
    <property type="entry name" value="DUF4258"/>
</dbReference>
<dbReference type="Proteomes" id="UP000177967">
    <property type="component" value="Unassembled WGS sequence"/>
</dbReference>
<evidence type="ECO:0000313" key="1">
    <source>
        <dbReference type="EMBL" id="OGY09043.1"/>
    </source>
</evidence>
<evidence type="ECO:0008006" key="3">
    <source>
        <dbReference type="Google" id="ProtNLM"/>
    </source>
</evidence>
<protein>
    <recommendedName>
        <fullName evidence="3">DUF4258 domain-containing protein</fullName>
    </recommendedName>
</protein>
<dbReference type="EMBL" id="MHBW01000017">
    <property type="protein sequence ID" value="OGY09043.1"/>
    <property type="molecule type" value="Genomic_DNA"/>
</dbReference>
<name>A0A1G1V0X3_9BACT</name>
<comment type="caution">
    <text evidence="1">The sequence shown here is derived from an EMBL/GenBank/DDBJ whole genome shotgun (WGS) entry which is preliminary data.</text>
</comment>
<sequence length="113" mass="13088">MDRKYGGVIWTNHAMQRLEERGINPSEALATWRNPDQSRLATARNSWIYYKTFGNEKIEVVASKNEEDEAVILSVWSRPVYSQTGYRGRSSSGIWDRMLEGMLNALFGWLRKS</sequence>
<dbReference type="Pfam" id="PF14076">
    <property type="entry name" value="DUF4258"/>
    <property type="match status" value="1"/>
</dbReference>